<proteinExistence type="predicted"/>
<accession>A0A8S3D525</accession>
<organism evidence="2 4">
    <name type="scientific">Rotaria magnacalcarata</name>
    <dbReference type="NCBI Taxonomy" id="392030"/>
    <lineage>
        <taxon>Eukaryota</taxon>
        <taxon>Metazoa</taxon>
        <taxon>Spiralia</taxon>
        <taxon>Gnathifera</taxon>
        <taxon>Rotifera</taxon>
        <taxon>Eurotatoria</taxon>
        <taxon>Bdelloidea</taxon>
        <taxon>Philodinida</taxon>
        <taxon>Philodinidae</taxon>
        <taxon>Rotaria</taxon>
    </lineage>
</organism>
<dbReference type="EMBL" id="CAJOBJ010265806">
    <property type="protein sequence ID" value="CAF5122816.1"/>
    <property type="molecule type" value="Genomic_DNA"/>
</dbReference>
<protein>
    <submittedName>
        <fullName evidence="2">Uncharacterized protein</fullName>
    </submittedName>
</protein>
<dbReference type="EMBL" id="CAJOBH010184959">
    <property type="protein sequence ID" value="CAF4949465.1"/>
    <property type="molecule type" value="Genomic_DNA"/>
</dbReference>
<evidence type="ECO:0000313" key="4">
    <source>
        <dbReference type="Proteomes" id="UP000681967"/>
    </source>
</evidence>
<evidence type="ECO:0000313" key="3">
    <source>
        <dbReference type="EMBL" id="CAF5122816.1"/>
    </source>
</evidence>
<sequence length="26" mass="2904">MPLPSVPFVPAGRIRADILKIYHDTP</sequence>
<dbReference type="AlphaFoldDB" id="A0A8S3D525"/>
<dbReference type="Proteomes" id="UP000681967">
    <property type="component" value="Unassembled WGS sequence"/>
</dbReference>
<dbReference type="EMBL" id="CAJOBH010199109">
    <property type="protein sequence ID" value="CAF4982699.1"/>
    <property type="molecule type" value="Genomic_DNA"/>
</dbReference>
<evidence type="ECO:0000313" key="1">
    <source>
        <dbReference type="EMBL" id="CAF4949465.1"/>
    </source>
</evidence>
<gene>
    <name evidence="1" type="ORF">BYL167_LOCUS53923</name>
    <name evidence="2" type="ORF">BYL167_LOCUS54935</name>
    <name evidence="3" type="ORF">GIL414_LOCUS63628</name>
</gene>
<comment type="caution">
    <text evidence="2">The sequence shown here is derived from an EMBL/GenBank/DDBJ whole genome shotgun (WGS) entry which is preliminary data.</text>
</comment>
<feature type="non-terminal residue" evidence="2">
    <location>
        <position position="26"/>
    </location>
</feature>
<dbReference type="Proteomes" id="UP000681720">
    <property type="component" value="Unassembled WGS sequence"/>
</dbReference>
<name>A0A8S3D525_9BILA</name>
<reference evidence="2" key="1">
    <citation type="submission" date="2021-02" db="EMBL/GenBank/DDBJ databases">
        <authorList>
            <person name="Nowell W R."/>
        </authorList>
    </citation>
    <scope>NUCLEOTIDE SEQUENCE</scope>
</reference>
<evidence type="ECO:0000313" key="2">
    <source>
        <dbReference type="EMBL" id="CAF4982699.1"/>
    </source>
</evidence>